<dbReference type="SUPFAM" id="SSF55961">
    <property type="entry name" value="Bet v1-like"/>
    <property type="match status" value="1"/>
</dbReference>
<gene>
    <name evidence="3" type="ORF">RS030_203161</name>
</gene>
<evidence type="ECO:0000259" key="2">
    <source>
        <dbReference type="PROSITE" id="PS50848"/>
    </source>
</evidence>
<sequence length="347" mass="39546">MWGLWNNREKNDSNNLGAENERELNLSTKNLIGDSGIHESKKEDKLSVTNNESNLEQSRVKTNGAIIGEENGEEKIIPESDVEKALHSKCMKKIHKSFADLMGIMEDFKNAQQNEKMHEKFGSCVDENNIFVNLGSIGDIKCARFDPGNSTCNNSEDEFSSLSTYAAKCSFGNLFTPKQVYDFLVNIENKTLYDTTCSESSIIYKLGNYSMFKQCYRGMMGVQGREFLLIGSNYILCDDFYVLIATSTNETKNIFNDEEIHVKDSYVRGEIVYVGFVVRKYKDETELFFAQKMDLGGTVPLMLQRIVLSTQLQSLNALKKHLIENKDLYFPKSVRNDSIKEEKNDDQ</sequence>
<comment type="caution">
    <text evidence="3">The sequence shown here is derived from an EMBL/GenBank/DDBJ whole genome shotgun (WGS) entry which is preliminary data.</text>
</comment>
<keyword evidence="4" id="KW-1185">Reference proteome</keyword>
<protein>
    <recommendedName>
        <fullName evidence="2">START domain-containing protein</fullName>
    </recommendedName>
</protein>
<dbReference type="Gene3D" id="3.30.530.20">
    <property type="match status" value="1"/>
</dbReference>
<dbReference type="CDD" id="cd00177">
    <property type="entry name" value="START"/>
    <property type="match status" value="1"/>
</dbReference>
<dbReference type="PROSITE" id="PS50848">
    <property type="entry name" value="START"/>
    <property type="match status" value="1"/>
</dbReference>
<dbReference type="Proteomes" id="UP001311799">
    <property type="component" value="Unassembled WGS sequence"/>
</dbReference>
<feature type="region of interest" description="Disordered" evidence="1">
    <location>
        <begin position="34"/>
        <end position="60"/>
    </location>
</feature>
<evidence type="ECO:0000256" key="1">
    <source>
        <dbReference type="SAM" id="MobiDB-lite"/>
    </source>
</evidence>
<reference evidence="3 4" key="1">
    <citation type="submission" date="2023-10" db="EMBL/GenBank/DDBJ databases">
        <title>Comparative genomics analysis reveals potential genetic determinants of host preference in Cryptosporidium xiaoi.</title>
        <authorList>
            <person name="Xiao L."/>
            <person name="Li J."/>
        </authorList>
    </citation>
    <scope>NUCLEOTIDE SEQUENCE [LARGE SCALE GENOMIC DNA]</scope>
    <source>
        <strain evidence="3 4">52996</strain>
    </source>
</reference>
<dbReference type="InterPro" id="IPR002913">
    <property type="entry name" value="START_lipid-bd_dom"/>
</dbReference>
<dbReference type="InterPro" id="IPR023393">
    <property type="entry name" value="START-like_dom_sf"/>
</dbReference>
<accession>A0AAV9XYY2</accession>
<evidence type="ECO:0000313" key="3">
    <source>
        <dbReference type="EMBL" id="KAK6589420.1"/>
    </source>
</evidence>
<evidence type="ECO:0000313" key="4">
    <source>
        <dbReference type="Proteomes" id="UP001311799"/>
    </source>
</evidence>
<feature type="domain" description="START" evidence="2">
    <location>
        <begin position="176"/>
        <end position="307"/>
    </location>
</feature>
<name>A0AAV9XYY2_9CRYT</name>
<feature type="compositionally biased region" description="Basic and acidic residues" evidence="1">
    <location>
        <begin position="36"/>
        <end position="46"/>
    </location>
</feature>
<feature type="compositionally biased region" description="Polar residues" evidence="1">
    <location>
        <begin position="47"/>
        <end position="60"/>
    </location>
</feature>
<dbReference type="AlphaFoldDB" id="A0AAV9XYY2"/>
<dbReference type="EMBL" id="JAWDEY010000012">
    <property type="protein sequence ID" value="KAK6589420.1"/>
    <property type="molecule type" value="Genomic_DNA"/>
</dbReference>
<dbReference type="GO" id="GO:0008289">
    <property type="term" value="F:lipid binding"/>
    <property type="evidence" value="ECO:0007669"/>
    <property type="project" value="InterPro"/>
</dbReference>
<organism evidence="3 4">
    <name type="scientific">Cryptosporidium xiaoi</name>
    <dbReference type="NCBI Taxonomy" id="659607"/>
    <lineage>
        <taxon>Eukaryota</taxon>
        <taxon>Sar</taxon>
        <taxon>Alveolata</taxon>
        <taxon>Apicomplexa</taxon>
        <taxon>Conoidasida</taxon>
        <taxon>Coccidia</taxon>
        <taxon>Eucoccidiorida</taxon>
        <taxon>Eimeriorina</taxon>
        <taxon>Cryptosporidiidae</taxon>
        <taxon>Cryptosporidium</taxon>
    </lineage>
</organism>
<proteinExistence type="predicted"/>